<evidence type="ECO:0000313" key="3">
    <source>
        <dbReference type="EMBL" id="OEK57435.1"/>
    </source>
</evidence>
<reference evidence="3" key="2">
    <citation type="submission" date="2015-11" db="EMBL/GenBank/DDBJ databases">
        <authorList>
            <person name="Wolfe B.E."/>
        </authorList>
    </citation>
    <scope>NUCLEOTIDE SEQUENCE</scope>
    <source>
        <strain evidence="3">738_7</strain>
    </source>
</reference>
<evidence type="ECO:0000313" key="4">
    <source>
        <dbReference type="Proteomes" id="UP000095464"/>
    </source>
</evidence>
<sequence length="123" mass="14600">MDNFNEFLQTIDNDKHKKTMTEIFNWISETFPNLETTIKWNQPMFTDHGTFILAFSKAKQHFSIAPEAKGMTEFSERIDAAGYSQTNNLFRIKWTQEVDYRLLKDIIQFNIDDKADCSTFWRT</sequence>
<dbReference type="GeneID" id="69846924"/>
<dbReference type="EMBL" id="JAMBQA010000014">
    <property type="protein sequence ID" value="MDG0847362.1"/>
    <property type="molecule type" value="Genomic_DNA"/>
</dbReference>
<dbReference type="Proteomes" id="UP001152422">
    <property type="component" value="Unassembled WGS sequence"/>
</dbReference>
<dbReference type="AlphaFoldDB" id="A0A1E5TJX4"/>
<dbReference type="Pfam" id="PF08818">
    <property type="entry name" value="DUF1801"/>
    <property type="match status" value="1"/>
</dbReference>
<dbReference type="Gene3D" id="3.90.1150.200">
    <property type="match status" value="1"/>
</dbReference>
<evidence type="ECO:0000259" key="1">
    <source>
        <dbReference type="Pfam" id="PF08818"/>
    </source>
</evidence>
<dbReference type="RefSeq" id="WP_002512033.1">
    <property type="nucleotide sequence ID" value="NZ_CP013114.1"/>
</dbReference>
<feature type="domain" description="YdhG-like" evidence="1">
    <location>
        <begin position="16"/>
        <end position="111"/>
    </location>
</feature>
<dbReference type="SUPFAM" id="SSF159888">
    <property type="entry name" value="YdhG-like"/>
    <property type="match status" value="1"/>
</dbReference>
<accession>A0A1E5TJX4</accession>
<evidence type="ECO:0000313" key="2">
    <source>
        <dbReference type="EMBL" id="MDG0847362.1"/>
    </source>
</evidence>
<protein>
    <submittedName>
        <fullName evidence="2">Iron chaperone</fullName>
    </submittedName>
</protein>
<dbReference type="InterPro" id="IPR014922">
    <property type="entry name" value="YdhG-like"/>
</dbReference>
<comment type="caution">
    <text evidence="2">The sequence shown here is derived from an EMBL/GenBank/DDBJ whole genome shotgun (WGS) entry which is preliminary data.</text>
</comment>
<keyword evidence="5" id="KW-1185">Reference proteome</keyword>
<reference evidence="2" key="3">
    <citation type="submission" date="2022-05" db="EMBL/GenBank/DDBJ databases">
        <title>Comparative genomics of Staphylococcus equorum isolates.</title>
        <authorList>
            <person name="Luelf R.H."/>
        </authorList>
    </citation>
    <scope>NUCLEOTIDE SEQUENCE</scope>
    <source>
        <strain evidence="2">TMW 2.2497</strain>
    </source>
</reference>
<proteinExistence type="predicted"/>
<name>A0A1E5TJX4_9STAP</name>
<evidence type="ECO:0000313" key="5">
    <source>
        <dbReference type="Proteomes" id="UP001152422"/>
    </source>
</evidence>
<gene>
    <name evidence="3" type="ORF">ASS94_06070</name>
    <name evidence="2" type="ORF">M4L89_14165</name>
</gene>
<reference evidence="4" key="1">
    <citation type="submission" date="2015-11" db="EMBL/GenBank/DDBJ databases">
        <title>Genomic diversity of Staphylococcus saprophyticus strains from urinary tract infections, animal surfaces, and fermented foods.</title>
        <authorList>
            <person name="Wolfe B.E."/>
        </authorList>
    </citation>
    <scope>NUCLEOTIDE SEQUENCE [LARGE SCALE GENOMIC DNA]</scope>
    <source>
        <strain evidence="4">738_7</strain>
    </source>
</reference>
<dbReference type="Proteomes" id="UP000095464">
    <property type="component" value="Unassembled WGS sequence"/>
</dbReference>
<organism evidence="2 5">
    <name type="scientific">Staphylococcus equorum</name>
    <dbReference type="NCBI Taxonomy" id="246432"/>
    <lineage>
        <taxon>Bacteria</taxon>
        <taxon>Bacillati</taxon>
        <taxon>Bacillota</taxon>
        <taxon>Bacilli</taxon>
        <taxon>Bacillales</taxon>
        <taxon>Staphylococcaceae</taxon>
        <taxon>Staphylococcus</taxon>
    </lineage>
</organism>
<dbReference type="KEGG" id="seqo:SE1039_02150"/>
<dbReference type="EMBL" id="LNPX01000022">
    <property type="protein sequence ID" value="OEK57435.1"/>
    <property type="molecule type" value="Genomic_DNA"/>
</dbReference>